<dbReference type="GO" id="GO:0033958">
    <property type="term" value="F:DNA-deoxyinosine glycosylase activity"/>
    <property type="evidence" value="ECO:0007669"/>
    <property type="project" value="UniProtKB-EC"/>
</dbReference>
<feature type="domain" description="Uracil-DNA glycosylase-like" evidence="1">
    <location>
        <begin position="7"/>
        <end position="158"/>
    </location>
</feature>
<accession>A0A844ZML1</accession>
<dbReference type="CDD" id="cd10032">
    <property type="entry name" value="UDG-F6_HDG"/>
    <property type="match status" value="1"/>
</dbReference>
<dbReference type="OrthoDB" id="9799921at2"/>
<reference evidence="2 3" key="1">
    <citation type="submission" date="2019-12" db="EMBL/GenBank/DDBJ databases">
        <title>Genomic-based taxomic classification of the family Erythrobacteraceae.</title>
        <authorList>
            <person name="Xu L."/>
        </authorList>
    </citation>
    <scope>NUCLEOTIDE SEQUENCE [LARGE SCALE GENOMIC DNA]</scope>
    <source>
        <strain evidence="2 3">JCM 16339</strain>
    </source>
</reference>
<dbReference type="Gene3D" id="3.40.470.10">
    <property type="entry name" value="Uracil-DNA glycosylase-like domain"/>
    <property type="match status" value="1"/>
</dbReference>
<dbReference type="NCBIfam" id="TIGR04274">
    <property type="entry name" value="hypoxanDNAglyco"/>
    <property type="match status" value="1"/>
</dbReference>
<dbReference type="InterPro" id="IPR036895">
    <property type="entry name" value="Uracil-DNA_glycosylase-like_sf"/>
</dbReference>
<evidence type="ECO:0000313" key="3">
    <source>
        <dbReference type="Proteomes" id="UP000435243"/>
    </source>
</evidence>
<name>A0A844ZML1_9SPHN</name>
<dbReference type="InterPro" id="IPR005122">
    <property type="entry name" value="Uracil-DNA_glycosylase-like"/>
</dbReference>
<dbReference type="AlphaFoldDB" id="A0A844ZML1"/>
<dbReference type="RefSeq" id="WP_160591787.1">
    <property type="nucleotide sequence ID" value="NZ_BAAAFP010000003.1"/>
</dbReference>
<dbReference type="SUPFAM" id="SSF52141">
    <property type="entry name" value="Uracil-DNA glycosylase-like"/>
    <property type="match status" value="1"/>
</dbReference>
<dbReference type="InterPro" id="IPR026353">
    <property type="entry name" value="Hypoxan-DNA_Glyclase"/>
</dbReference>
<dbReference type="EMBL" id="WTYY01000004">
    <property type="protein sequence ID" value="MXO89008.1"/>
    <property type="molecule type" value="Genomic_DNA"/>
</dbReference>
<evidence type="ECO:0000259" key="1">
    <source>
        <dbReference type="SMART" id="SM00986"/>
    </source>
</evidence>
<dbReference type="Pfam" id="PF03167">
    <property type="entry name" value="UDG"/>
    <property type="match status" value="1"/>
</dbReference>
<keyword evidence="2" id="KW-0378">Hydrolase</keyword>
<comment type="caution">
    <text evidence="2">The sequence shown here is derived from an EMBL/GenBank/DDBJ whole genome shotgun (WGS) entry which is preliminary data.</text>
</comment>
<keyword evidence="2" id="KW-0326">Glycosidase</keyword>
<protein>
    <submittedName>
        <fullName evidence="2">DNA-deoxyinosine glycosylase</fullName>
        <ecNumber evidence="2">3.2.2.15</ecNumber>
    </submittedName>
</protein>
<keyword evidence="3" id="KW-1185">Reference proteome</keyword>
<evidence type="ECO:0000313" key="2">
    <source>
        <dbReference type="EMBL" id="MXO89008.1"/>
    </source>
</evidence>
<dbReference type="SMART" id="SM00986">
    <property type="entry name" value="UDG"/>
    <property type="match status" value="1"/>
</dbReference>
<proteinExistence type="predicted"/>
<dbReference type="EC" id="3.2.2.15" evidence="2"/>
<organism evidence="2 3">
    <name type="scientific">Alteraurantiacibacter aestuarii</name>
    <dbReference type="NCBI Taxonomy" id="650004"/>
    <lineage>
        <taxon>Bacteria</taxon>
        <taxon>Pseudomonadati</taxon>
        <taxon>Pseudomonadota</taxon>
        <taxon>Alphaproteobacteria</taxon>
        <taxon>Sphingomonadales</taxon>
        <taxon>Erythrobacteraceae</taxon>
        <taxon>Alteraurantiacibacter</taxon>
    </lineage>
</organism>
<dbReference type="Proteomes" id="UP000435243">
    <property type="component" value="Unassembled WGS sequence"/>
</dbReference>
<dbReference type="SMART" id="SM00987">
    <property type="entry name" value="UreE_C"/>
    <property type="match status" value="1"/>
</dbReference>
<sequence>MRKAGFPPVVSPDTRLLLLGSLPGEASLAAGRYYAHPRNQFWQLVGAVIGRDLVALDYELRLQALLNAGIGLWDTVQSAHREGSLDSAIREESHNSLHDLCAQLPALRAIGFNGAKSARIGSKLLAGSPYMLVSLPSSSPAYAAMNLAGKQARWMELGQFLK</sequence>
<gene>
    <name evidence="2" type="ORF">GRI32_09680</name>
</gene>